<dbReference type="RefSeq" id="WP_110707525.1">
    <property type="nucleotide sequence ID" value="NZ_CP151919.1"/>
</dbReference>
<feature type="transmembrane region" description="Helical" evidence="1">
    <location>
        <begin position="258"/>
        <end position="275"/>
    </location>
</feature>
<feature type="transmembrane region" description="Helical" evidence="1">
    <location>
        <begin position="287"/>
        <end position="306"/>
    </location>
</feature>
<reference evidence="3 4" key="1">
    <citation type="submission" date="2024-04" db="EMBL/GenBank/DDBJ databases">
        <title>Salinicola lusitanus LLJ914,a marine bacterium isolated from the Okinawa Trough.</title>
        <authorList>
            <person name="Li J."/>
        </authorList>
    </citation>
    <scope>NUCLEOTIDE SEQUENCE [LARGE SCALE GENOMIC DNA]</scope>
    <source>
        <strain evidence="3 4">LLJ914</strain>
    </source>
</reference>
<feature type="transmembrane region" description="Helical" evidence="1">
    <location>
        <begin position="95"/>
        <end position="119"/>
    </location>
</feature>
<dbReference type="InterPro" id="IPR009827">
    <property type="entry name" value="MatC_N"/>
</dbReference>
<feature type="transmembrane region" description="Helical" evidence="1">
    <location>
        <begin position="55"/>
        <end position="75"/>
    </location>
</feature>
<feature type="transmembrane region" description="Helical" evidence="1">
    <location>
        <begin position="414"/>
        <end position="432"/>
    </location>
</feature>
<feature type="transmembrane region" description="Helical" evidence="1">
    <location>
        <begin position="173"/>
        <end position="198"/>
    </location>
</feature>
<keyword evidence="4" id="KW-1185">Reference proteome</keyword>
<evidence type="ECO:0000259" key="2">
    <source>
        <dbReference type="Pfam" id="PF07158"/>
    </source>
</evidence>
<evidence type="ECO:0000313" key="3">
    <source>
        <dbReference type="EMBL" id="XAD55260.1"/>
    </source>
</evidence>
<dbReference type="Proteomes" id="UP001453229">
    <property type="component" value="Chromosome"/>
</dbReference>
<evidence type="ECO:0000313" key="4">
    <source>
        <dbReference type="Proteomes" id="UP001453229"/>
    </source>
</evidence>
<keyword evidence="1" id="KW-0812">Transmembrane</keyword>
<evidence type="ECO:0000256" key="1">
    <source>
        <dbReference type="SAM" id="Phobius"/>
    </source>
</evidence>
<accession>A0ABZ3CW23</accession>
<feature type="transmembrane region" description="Helical" evidence="1">
    <location>
        <begin position="326"/>
        <end position="356"/>
    </location>
</feature>
<feature type="domain" description="Dicarboxylate carrier MatC N-terminal" evidence="2">
    <location>
        <begin position="2"/>
        <end position="148"/>
    </location>
</feature>
<keyword evidence="1" id="KW-1133">Transmembrane helix</keyword>
<protein>
    <submittedName>
        <fullName evidence="3">SLC13 family permease</fullName>
    </submittedName>
</protein>
<feature type="transmembrane region" description="Helical" evidence="1">
    <location>
        <begin position="27"/>
        <end position="43"/>
    </location>
</feature>
<feature type="transmembrane region" description="Helical" evidence="1">
    <location>
        <begin position="224"/>
        <end position="246"/>
    </location>
</feature>
<dbReference type="EMBL" id="CP151919">
    <property type="protein sequence ID" value="XAD55260.1"/>
    <property type="molecule type" value="Genomic_DNA"/>
</dbReference>
<proteinExistence type="predicted"/>
<organism evidence="3 4">
    <name type="scientific">Salinicola lusitanus</name>
    <dbReference type="NCBI Taxonomy" id="1949085"/>
    <lineage>
        <taxon>Bacteria</taxon>
        <taxon>Pseudomonadati</taxon>
        <taxon>Pseudomonadota</taxon>
        <taxon>Gammaproteobacteria</taxon>
        <taxon>Oceanospirillales</taxon>
        <taxon>Halomonadaceae</taxon>
        <taxon>Salinicola</taxon>
    </lineage>
</organism>
<gene>
    <name evidence="3" type="ORF">AAGT95_04640</name>
</gene>
<sequence>MMSLLVVGAIVVSIILGYRTKINIGLFAIAFAYLIGCFGLGLKPAEVIAMWPLKIFFIIFSVCLFYSFAIVNGTLEKLAEHLMYRCRHFPHLLPFAIFLAAVVISALGAGYYTVLAFMAPITLLLCSRTGLNLIVGAMAVNYGALAGANFVSSQSGIIFRTLMTNSGISDNQAFINSFGIFASTMIVPIVVLSGLILFGRKRGTAMASLEHVERPSPLDRDQRATLILTLVMMATVLLPPIASLILPDNAAVTFVNSKVDIGLIASVFSVIALLMKLGDERKAIASLPWGTIIMICGVGMLISVAIKAGTIDLLGSWIGTNIPPVLIPVAFGVVAAFMSLFASTLGVVTPALFPLVPSLAGTLSIDPMIIFIAIVVGAQATSISPFSSGGSLILGSCPTDEARSGLLPKLLFRAAPLGFVAALVFNLLLTFVF</sequence>
<keyword evidence="1" id="KW-0472">Membrane</keyword>
<feature type="transmembrane region" description="Helical" evidence="1">
    <location>
        <begin position="131"/>
        <end position="153"/>
    </location>
</feature>
<feature type="domain" description="Dicarboxylate carrier MatC N-terminal" evidence="2">
    <location>
        <begin position="256"/>
        <end position="381"/>
    </location>
</feature>
<dbReference type="Pfam" id="PF07158">
    <property type="entry name" value="MatC_N"/>
    <property type="match status" value="2"/>
</dbReference>
<name>A0ABZ3CW23_9GAMM</name>